<evidence type="ECO:0000259" key="3">
    <source>
        <dbReference type="Pfam" id="PF07715"/>
    </source>
</evidence>
<comment type="similarity">
    <text evidence="1">Belongs to the TonB-dependent receptor family.</text>
</comment>
<dbReference type="Pfam" id="PF07715">
    <property type="entry name" value="Plug"/>
    <property type="match status" value="1"/>
</dbReference>
<feature type="chain" id="PRO_5045968632" evidence="2">
    <location>
        <begin position="24"/>
        <end position="785"/>
    </location>
</feature>
<comment type="caution">
    <text evidence="4">The sequence shown here is derived from an EMBL/GenBank/DDBJ whole genome shotgun (WGS) entry which is preliminary data.</text>
</comment>
<dbReference type="EMBL" id="JBHTLJ010000005">
    <property type="protein sequence ID" value="MFD1163892.1"/>
    <property type="molecule type" value="Genomic_DNA"/>
</dbReference>
<dbReference type="Proteomes" id="UP001597163">
    <property type="component" value="Unassembled WGS sequence"/>
</dbReference>
<keyword evidence="5" id="KW-1185">Reference proteome</keyword>
<dbReference type="InterPro" id="IPR037066">
    <property type="entry name" value="Plug_dom_sf"/>
</dbReference>
<reference evidence="5" key="1">
    <citation type="journal article" date="2019" name="Int. J. Syst. Evol. Microbiol.">
        <title>The Global Catalogue of Microorganisms (GCM) 10K type strain sequencing project: providing services to taxonomists for standard genome sequencing and annotation.</title>
        <authorList>
            <consortium name="The Broad Institute Genomics Platform"/>
            <consortium name="The Broad Institute Genome Sequencing Center for Infectious Disease"/>
            <person name="Wu L."/>
            <person name="Ma J."/>
        </authorList>
    </citation>
    <scope>NUCLEOTIDE SEQUENCE [LARGE SCALE GENOMIC DNA]</scope>
    <source>
        <strain evidence="5">CCUG 63246</strain>
    </source>
</reference>
<keyword evidence="1" id="KW-0472">Membrane</keyword>
<gene>
    <name evidence="4" type="ORF">ACFQ2E_15790</name>
</gene>
<dbReference type="PROSITE" id="PS52016">
    <property type="entry name" value="TONB_DEPENDENT_REC_3"/>
    <property type="match status" value="1"/>
</dbReference>
<keyword evidence="1" id="KW-0812">Transmembrane</keyword>
<feature type="signal peptide" evidence="2">
    <location>
        <begin position="1"/>
        <end position="23"/>
    </location>
</feature>
<accession>A0ABW3RG07</accession>
<protein>
    <submittedName>
        <fullName evidence="4">TonB-dependent receptor plug domain-containing protein</fullName>
    </submittedName>
</protein>
<dbReference type="InterPro" id="IPR012910">
    <property type="entry name" value="Plug_dom"/>
</dbReference>
<dbReference type="InterPro" id="IPR039426">
    <property type="entry name" value="TonB-dep_rcpt-like"/>
</dbReference>
<dbReference type="SUPFAM" id="SSF56935">
    <property type="entry name" value="Porins"/>
    <property type="match status" value="1"/>
</dbReference>
<evidence type="ECO:0000256" key="1">
    <source>
        <dbReference type="PROSITE-ProRule" id="PRU01360"/>
    </source>
</evidence>
<dbReference type="RefSeq" id="WP_311942634.1">
    <property type="nucleotide sequence ID" value="NZ_JAVSCK010000005.1"/>
</dbReference>
<organism evidence="4 5">
    <name type="scientific">Hwangdonia seohaensis</name>
    <dbReference type="NCBI Taxonomy" id="1240727"/>
    <lineage>
        <taxon>Bacteria</taxon>
        <taxon>Pseudomonadati</taxon>
        <taxon>Bacteroidota</taxon>
        <taxon>Flavobacteriia</taxon>
        <taxon>Flavobacteriales</taxon>
        <taxon>Flavobacteriaceae</taxon>
        <taxon>Hwangdonia</taxon>
    </lineage>
</organism>
<comment type="subcellular location">
    <subcellularLocation>
        <location evidence="1">Cell outer membrane</location>
        <topology evidence="1">Multi-pass membrane protein</topology>
    </subcellularLocation>
</comment>
<keyword evidence="1" id="KW-0998">Cell outer membrane</keyword>
<keyword evidence="4" id="KW-0675">Receptor</keyword>
<keyword evidence="1" id="KW-0813">Transport</keyword>
<keyword evidence="2" id="KW-0732">Signal</keyword>
<dbReference type="Gene3D" id="2.170.130.10">
    <property type="entry name" value="TonB-dependent receptor, plug domain"/>
    <property type="match status" value="1"/>
</dbReference>
<feature type="domain" description="TonB-dependent receptor plug" evidence="3">
    <location>
        <begin position="148"/>
        <end position="222"/>
    </location>
</feature>
<proteinExistence type="inferred from homology"/>
<sequence length="785" mass="88689">MSRKGTLSIFILLFFLNVAALSAQNIQKEKHSLVVVLKVIETRYNISFSYADATIQNKKTTIPDEGLTLAEVLEILKEETALDFELLSNRFVAIKAGKPLSIFNETQRLDEIVITNYLTSGITKLNDGIITIKPETFGILPGLIEPDVLQTIQSLPGVLSIDETVSNINIRGGTHDQNLLLWDGIKMYQSGHFFGLISAFNPYTTKQVNVSKNGTPAKYGDGISSIIDMQLPNKIDNTFKAGGGFNLINADVFAKIPLTHNTELQISTRRSVTDLITTPTYDLYKKRVFQDSDLTNFNQNDNAIDKNEEFYFYDITAKFLFDITKKDKIRLHFLNVNNKLNYEEQANINDRNEALNSKLSQQNLALGFSYTRDWNSKLATTAQVNVSNYDLDATNFDIINNQRLIQENKVIDGSAKLDIDYKHSNLLKFNGGYQFIEVGISNLEDVNNPVFRSYIRDVVRSHALYAETAFLSNDAKTNLKFGTRLNYFPKFDIMISEPRLSFSQRFLNHFRFELLGELKSQTTSQIIDLQNDFLGIENRRWILSNNNPEVITINNKKIQPVPILKSKQVSVGLHYNMNKLLISAEGYLKKVDGITTRSQGFQNQYQFVNSIGSYQIKGVDFLINKQFSHVVSTWLSYSYSKNDYTFPDLNHGISFPNNADIRHALALSGIYTYNDIKLALGLNWHSGKPTTLPDYANDNPDDNTITYATPNGSNLNDYLRADCSATYSLEVSDTATAIVGLSVWNIFNRKNIINAYYTLDGDNNIVPIENISLGITPNVSIRVSF</sequence>
<keyword evidence="1" id="KW-1134">Transmembrane beta strand</keyword>
<evidence type="ECO:0000313" key="4">
    <source>
        <dbReference type="EMBL" id="MFD1163892.1"/>
    </source>
</evidence>
<evidence type="ECO:0000313" key="5">
    <source>
        <dbReference type="Proteomes" id="UP001597163"/>
    </source>
</evidence>
<name>A0ABW3RG07_9FLAO</name>
<evidence type="ECO:0000256" key="2">
    <source>
        <dbReference type="SAM" id="SignalP"/>
    </source>
</evidence>